<evidence type="ECO:0000313" key="3">
    <source>
        <dbReference type="EMBL" id="AVK98669.1"/>
    </source>
</evidence>
<dbReference type="Pfam" id="PF01381">
    <property type="entry name" value="HTH_3"/>
    <property type="match status" value="1"/>
</dbReference>
<dbReference type="GeneID" id="48278740"/>
<dbReference type="SUPFAM" id="SSF47413">
    <property type="entry name" value="lambda repressor-like DNA-binding domains"/>
    <property type="match status" value="1"/>
</dbReference>
<reference evidence="3 4" key="1">
    <citation type="submission" date="2017-03" db="EMBL/GenBank/DDBJ databases">
        <title>The whole genome sequencing and assembly of Lysinibacillus sphaericus DSM 28T strain.</title>
        <authorList>
            <person name="Lee Y.-J."/>
            <person name="Yi H."/>
            <person name="Bahn Y.-S."/>
            <person name="Kim J.F."/>
            <person name="Lee D.-W."/>
        </authorList>
    </citation>
    <scope>NUCLEOTIDE SEQUENCE [LARGE SCALE GENOMIC DNA]</scope>
    <source>
        <strain evidence="3 4">DSM 28</strain>
    </source>
</reference>
<dbReference type="RefSeq" id="WP_080653265.1">
    <property type="nucleotide sequence ID" value="NZ_CP019980.1"/>
</dbReference>
<dbReference type="InterPro" id="IPR010982">
    <property type="entry name" value="Lambda_DNA-bd_dom_sf"/>
</dbReference>
<dbReference type="InterPro" id="IPR001387">
    <property type="entry name" value="Cro/C1-type_HTH"/>
</dbReference>
<proteinExistence type="predicted"/>
<accession>A0A2S0K5T7</accession>
<dbReference type="PANTHER" id="PTHR46558">
    <property type="entry name" value="TRACRIPTIONAL REGULATORY PROTEIN-RELATED-RELATED"/>
    <property type="match status" value="1"/>
</dbReference>
<feature type="domain" description="HTH cro/C1-type" evidence="2">
    <location>
        <begin position="17"/>
        <end position="71"/>
    </location>
</feature>
<dbReference type="PROSITE" id="PS50943">
    <property type="entry name" value="HTH_CROC1"/>
    <property type="match status" value="1"/>
</dbReference>
<evidence type="ECO:0000256" key="1">
    <source>
        <dbReference type="ARBA" id="ARBA00023125"/>
    </source>
</evidence>
<dbReference type="EMBL" id="CP019980">
    <property type="protein sequence ID" value="AVK98669.1"/>
    <property type="molecule type" value="Genomic_DNA"/>
</dbReference>
<dbReference type="PANTHER" id="PTHR46558:SF4">
    <property type="entry name" value="DNA-BIDING PHAGE PROTEIN"/>
    <property type="match status" value="1"/>
</dbReference>
<dbReference type="Proteomes" id="UP000238825">
    <property type="component" value="Chromosome"/>
</dbReference>
<dbReference type="GO" id="GO:0003677">
    <property type="term" value="F:DNA binding"/>
    <property type="evidence" value="ECO:0007669"/>
    <property type="project" value="UniProtKB-KW"/>
</dbReference>
<dbReference type="AlphaFoldDB" id="A0A2S0K5T7"/>
<dbReference type="Gene3D" id="1.10.260.40">
    <property type="entry name" value="lambda repressor-like DNA-binding domains"/>
    <property type="match status" value="1"/>
</dbReference>
<dbReference type="CDD" id="cd00093">
    <property type="entry name" value="HTH_XRE"/>
    <property type="match status" value="1"/>
</dbReference>
<sequence length="133" mass="15349">MMDKIEKDLAIFVGEKVKFFRKKKKMTQKELGAKISKSDNTISNYEKGLIAPSQDALFALAEALDIKVDDLFPKRDTSESLHQALLDSNENFDINDMLFLKQLMEYIQTLDENSRKHLLGNIEIAVELFKKQH</sequence>
<protein>
    <recommendedName>
        <fullName evidence="2">HTH cro/C1-type domain-containing protein</fullName>
    </recommendedName>
</protein>
<evidence type="ECO:0000313" key="4">
    <source>
        <dbReference type="Proteomes" id="UP000238825"/>
    </source>
</evidence>
<name>A0A2S0K5T7_LYSSH</name>
<keyword evidence="1" id="KW-0238">DNA-binding</keyword>
<gene>
    <name evidence="3" type="ORF">LS41612_21260</name>
</gene>
<organism evidence="3 4">
    <name type="scientific">Lysinibacillus sphaericus</name>
    <name type="common">Bacillus sphaericus</name>
    <dbReference type="NCBI Taxonomy" id="1421"/>
    <lineage>
        <taxon>Bacteria</taxon>
        <taxon>Bacillati</taxon>
        <taxon>Bacillota</taxon>
        <taxon>Bacilli</taxon>
        <taxon>Bacillales</taxon>
        <taxon>Bacillaceae</taxon>
        <taxon>Lysinibacillus</taxon>
    </lineage>
</organism>
<evidence type="ECO:0000259" key="2">
    <source>
        <dbReference type="PROSITE" id="PS50943"/>
    </source>
</evidence>
<dbReference type="SMART" id="SM00530">
    <property type="entry name" value="HTH_XRE"/>
    <property type="match status" value="1"/>
</dbReference>